<organism evidence="1 2">
    <name type="scientific">Glossina austeni</name>
    <name type="common">Savannah tsetse fly</name>
    <dbReference type="NCBI Taxonomy" id="7395"/>
    <lineage>
        <taxon>Eukaryota</taxon>
        <taxon>Metazoa</taxon>
        <taxon>Ecdysozoa</taxon>
        <taxon>Arthropoda</taxon>
        <taxon>Hexapoda</taxon>
        <taxon>Insecta</taxon>
        <taxon>Pterygota</taxon>
        <taxon>Neoptera</taxon>
        <taxon>Endopterygota</taxon>
        <taxon>Diptera</taxon>
        <taxon>Brachycera</taxon>
        <taxon>Muscomorpha</taxon>
        <taxon>Hippoboscoidea</taxon>
        <taxon>Glossinidae</taxon>
        <taxon>Glossina</taxon>
    </lineage>
</organism>
<dbReference type="AlphaFoldDB" id="A0A1A9VWG3"/>
<proteinExistence type="predicted"/>
<reference evidence="1" key="1">
    <citation type="submission" date="2020-05" db="UniProtKB">
        <authorList>
            <consortium name="EnsemblMetazoa"/>
        </authorList>
    </citation>
    <scope>IDENTIFICATION</scope>
    <source>
        <strain evidence="1">TTRI</strain>
    </source>
</reference>
<dbReference type="EnsemblMetazoa" id="GAUT049916-RA">
    <property type="protein sequence ID" value="GAUT049916-PA"/>
    <property type="gene ID" value="GAUT049916"/>
</dbReference>
<name>A0A1A9VWG3_GLOAU</name>
<dbReference type="VEuPathDB" id="VectorBase:GAUT049916"/>
<evidence type="ECO:0000313" key="1">
    <source>
        <dbReference type="EnsemblMetazoa" id="GAUT049916-PA"/>
    </source>
</evidence>
<accession>A0A1A9VWG3</accession>
<sequence>MKITCQSQCLLKATMKKAIALLKTLIHTYIEVSIRMACSGGAKISWAHDKLVLICSDLLMLISSRSNRSVFFLFPEYLDLDMDLDFWIWKLMEDIDLITVRVVVAHTNVLISCSYIVPNLDISDYSKHALIVRAAVDSMKSFDTNSSKLFSPLTAREISHHHCTLQTRNIANDDDNHDFVADIGINIDLIPNYYEICDLYLLRGIHGPTASGALSTRPMDTAKLTTKK</sequence>
<evidence type="ECO:0000313" key="2">
    <source>
        <dbReference type="Proteomes" id="UP000078200"/>
    </source>
</evidence>
<protein>
    <submittedName>
        <fullName evidence="1">Uncharacterized protein</fullName>
    </submittedName>
</protein>
<dbReference type="Proteomes" id="UP000078200">
    <property type="component" value="Unassembled WGS sequence"/>
</dbReference>
<keyword evidence="2" id="KW-1185">Reference proteome</keyword>